<dbReference type="InterPro" id="IPR040249">
    <property type="entry name" value="Ricin_B-like_lectin_EULS3-like"/>
</dbReference>
<feature type="region of interest" description="Disordered" evidence="1">
    <location>
        <begin position="48"/>
        <end position="77"/>
    </location>
</feature>
<reference evidence="2" key="2">
    <citation type="journal article" date="2024" name="Plant">
        <title>Genomic evolution and insights into agronomic trait innovations of Sesamum species.</title>
        <authorList>
            <person name="Miao H."/>
            <person name="Wang L."/>
            <person name="Qu L."/>
            <person name="Liu H."/>
            <person name="Sun Y."/>
            <person name="Le M."/>
            <person name="Wang Q."/>
            <person name="Wei S."/>
            <person name="Zheng Y."/>
            <person name="Lin W."/>
            <person name="Duan Y."/>
            <person name="Cao H."/>
            <person name="Xiong S."/>
            <person name="Wang X."/>
            <person name="Wei L."/>
            <person name="Li C."/>
            <person name="Ma Q."/>
            <person name="Ju M."/>
            <person name="Zhao R."/>
            <person name="Li G."/>
            <person name="Mu C."/>
            <person name="Tian Q."/>
            <person name="Mei H."/>
            <person name="Zhang T."/>
            <person name="Gao T."/>
            <person name="Zhang H."/>
        </authorList>
    </citation>
    <scope>NUCLEOTIDE SEQUENCE</scope>
    <source>
        <strain evidence="2">KEN1</strain>
    </source>
</reference>
<organism evidence="2">
    <name type="scientific">Sesamum latifolium</name>
    <dbReference type="NCBI Taxonomy" id="2727402"/>
    <lineage>
        <taxon>Eukaryota</taxon>
        <taxon>Viridiplantae</taxon>
        <taxon>Streptophyta</taxon>
        <taxon>Embryophyta</taxon>
        <taxon>Tracheophyta</taxon>
        <taxon>Spermatophyta</taxon>
        <taxon>Magnoliopsida</taxon>
        <taxon>eudicotyledons</taxon>
        <taxon>Gunneridae</taxon>
        <taxon>Pentapetalae</taxon>
        <taxon>asterids</taxon>
        <taxon>lamiids</taxon>
        <taxon>Lamiales</taxon>
        <taxon>Pedaliaceae</taxon>
        <taxon>Sesamum</taxon>
    </lineage>
</organism>
<name>A0AAW2WBD7_9LAMI</name>
<accession>A0AAW2WBD7</accession>
<proteinExistence type="predicted"/>
<reference evidence="2" key="1">
    <citation type="submission" date="2020-06" db="EMBL/GenBank/DDBJ databases">
        <authorList>
            <person name="Li T."/>
            <person name="Hu X."/>
            <person name="Zhang T."/>
            <person name="Song X."/>
            <person name="Zhang H."/>
            <person name="Dai N."/>
            <person name="Sheng W."/>
            <person name="Hou X."/>
            <person name="Wei L."/>
        </authorList>
    </citation>
    <scope>NUCLEOTIDE SEQUENCE</scope>
    <source>
        <strain evidence="2">KEN1</strain>
        <tissue evidence="2">Leaf</tissue>
    </source>
</reference>
<protein>
    <submittedName>
        <fullName evidence="2">Ricin B-like lectin EULS3</fullName>
    </submittedName>
</protein>
<evidence type="ECO:0000313" key="2">
    <source>
        <dbReference type="EMBL" id="KAL0438575.1"/>
    </source>
</evidence>
<feature type="region of interest" description="Disordered" evidence="1">
    <location>
        <begin position="1"/>
        <end position="24"/>
    </location>
</feature>
<gene>
    <name evidence="2" type="ORF">Slati_2340500</name>
</gene>
<dbReference type="AlphaFoldDB" id="A0AAW2WBD7"/>
<sequence length="185" mass="20657">MSPRHRFLHLQMSTTPPTRGPGQTTRHRFIHLHKSTTPPTRARARLLPSATPPFPDYSPPPPPAVDSPHHHHNHMPHFPSGFAHHTHHSVDESANKPSVKMYCKAETNYSLSIRDGKVVLARSDPSDPFQHWIKDEKFSTRVKDEEGFPSFALINKATGQAMKHSIGATHPVSLISLSLNGSIPF</sequence>
<dbReference type="PANTHER" id="PTHR31257">
    <property type="entry name" value="RICIN B-LIKE LECTIN EULS3"/>
    <property type="match status" value="1"/>
</dbReference>
<evidence type="ECO:0000256" key="1">
    <source>
        <dbReference type="SAM" id="MobiDB-lite"/>
    </source>
</evidence>
<comment type="caution">
    <text evidence="2">The sequence shown here is derived from an EMBL/GenBank/DDBJ whole genome shotgun (WGS) entry which is preliminary data.</text>
</comment>
<feature type="compositionally biased region" description="Pro residues" evidence="1">
    <location>
        <begin position="50"/>
        <end position="65"/>
    </location>
</feature>
<dbReference type="PANTHER" id="PTHR31257:SF2">
    <property type="entry name" value="RICIN B-LIKE LECTIN EULS3"/>
    <property type="match status" value="1"/>
</dbReference>
<feature type="compositionally biased region" description="Low complexity" evidence="1">
    <location>
        <begin position="14"/>
        <end position="24"/>
    </location>
</feature>
<dbReference type="EMBL" id="JACGWN010000008">
    <property type="protein sequence ID" value="KAL0438575.1"/>
    <property type="molecule type" value="Genomic_DNA"/>
</dbReference>